<reference evidence="3" key="1">
    <citation type="submission" date="2022-11" db="UniProtKB">
        <authorList>
            <consortium name="WormBaseParasite"/>
        </authorList>
    </citation>
    <scope>IDENTIFICATION</scope>
</reference>
<evidence type="ECO:0000256" key="1">
    <source>
        <dbReference type="SAM" id="MobiDB-lite"/>
    </source>
</evidence>
<organism evidence="2 3">
    <name type="scientific">Acrobeloides nanus</name>
    <dbReference type="NCBI Taxonomy" id="290746"/>
    <lineage>
        <taxon>Eukaryota</taxon>
        <taxon>Metazoa</taxon>
        <taxon>Ecdysozoa</taxon>
        <taxon>Nematoda</taxon>
        <taxon>Chromadorea</taxon>
        <taxon>Rhabditida</taxon>
        <taxon>Tylenchina</taxon>
        <taxon>Cephalobomorpha</taxon>
        <taxon>Cephaloboidea</taxon>
        <taxon>Cephalobidae</taxon>
        <taxon>Acrobeloides</taxon>
    </lineage>
</organism>
<proteinExistence type="predicted"/>
<feature type="compositionally biased region" description="Basic and acidic residues" evidence="1">
    <location>
        <begin position="68"/>
        <end position="82"/>
    </location>
</feature>
<dbReference type="WBParaSite" id="ACRNAN_scaffold16585.g22899.t1">
    <property type="protein sequence ID" value="ACRNAN_scaffold16585.g22899.t1"/>
    <property type="gene ID" value="ACRNAN_scaffold16585.g22899"/>
</dbReference>
<accession>A0A914CZ38</accession>
<feature type="compositionally biased region" description="Basic and acidic residues" evidence="1">
    <location>
        <begin position="15"/>
        <end position="27"/>
    </location>
</feature>
<feature type="region of interest" description="Disordered" evidence="1">
    <location>
        <begin position="1"/>
        <end position="128"/>
    </location>
</feature>
<keyword evidence="2" id="KW-1185">Reference proteome</keyword>
<feature type="compositionally biased region" description="Polar residues" evidence="1">
    <location>
        <begin position="112"/>
        <end position="128"/>
    </location>
</feature>
<protein>
    <submittedName>
        <fullName evidence="3">Uncharacterized protein</fullName>
    </submittedName>
</protein>
<dbReference type="Proteomes" id="UP000887540">
    <property type="component" value="Unplaced"/>
</dbReference>
<dbReference type="AlphaFoldDB" id="A0A914CZ38"/>
<sequence>MPQFGRGIENVEGSEDSHRPRERRDPPVELISGEPEDDPRDDAHSPGDHEQPSERGDHAGKPLGAIRARSDPASDHSYHRASDTTSTSPAGPFTSTSPIDTDFPPRNFGLSGDTNPITPAVGNDSTAS</sequence>
<feature type="compositionally biased region" description="Polar residues" evidence="1">
    <location>
        <begin position="83"/>
        <end position="99"/>
    </location>
</feature>
<feature type="compositionally biased region" description="Basic and acidic residues" evidence="1">
    <location>
        <begin position="41"/>
        <end position="60"/>
    </location>
</feature>
<name>A0A914CZ38_9BILA</name>
<evidence type="ECO:0000313" key="3">
    <source>
        <dbReference type="WBParaSite" id="ACRNAN_scaffold16585.g22899.t1"/>
    </source>
</evidence>
<evidence type="ECO:0000313" key="2">
    <source>
        <dbReference type="Proteomes" id="UP000887540"/>
    </source>
</evidence>